<dbReference type="AlphaFoldDB" id="A0A0B7FVI3"/>
<accession>A0A0B7FVI3</accession>
<dbReference type="Proteomes" id="UP000059188">
    <property type="component" value="Unassembled WGS sequence"/>
</dbReference>
<dbReference type="EMBL" id="LN679537">
    <property type="protein sequence ID" value="CEL60172.1"/>
    <property type="molecule type" value="Genomic_DNA"/>
</dbReference>
<feature type="region of interest" description="Disordered" evidence="1">
    <location>
        <begin position="1"/>
        <end position="37"/>
    </location>
</feature>
<feature type="region of interest" description="Disordered" evidence="1">
    <location>
        <begin position="58"/>
        <end position="169"/>
    </location>
</feature>
<proteinExistence type="predicted"/>
<sequence length="274" mass="31050">MDALTHMPKSSSETQKQNKLPPKNRNKEPKVPCPHCHKEFTQKTVRDHVAKWRADALLRGDQIDLFPDIEPGKTVPLPDQGVAPNMEEDPFLPEPTIDLPENTHETNSPSPEQVLLPQNSSIRRNPPVTIEDWPEPELDPPESNEDEPIPDGPGNQDYAFEDDTNDDSDRALGFAELSDAEFHNLLRQALGDAFNDEVEQLYNQAISTDDVKIIKMLSAKIRAHFSRQAYNEIRDAFLEELGLPSLRLLHQLMLCFPWKIQGLRYMSILSGSSI</sequence>
<feature type="compositionally biased region" description="Polar residues" evidence="1">
    <location>
        <begin position="8"/>
        <end position="18"/>
    </location>
</feature>
<protein>
    <submittedName>
        <fullName evidence="2">Uncharacterized protein</fullName>
    </submittedName>
</protein>
<evidence type="ECO:0000313" key="2">
    <source>
        <dbReference type="EMBL" id="CEL60172.1"/>
    </source>
</evidence>
<gene>
    <name evidence="2" type="ORF">RSOLAG1IB_12317</name>
</gene>
<evidence type="ECO:0000313" key="3">
    <source>
        <dbReference type="Proteomes" id="UP000059188"/>
    </source>
</evidence>
<feature type="compositionally biased region" description="Acidic residues" evidence="1">
    <location>
        <begin position="132"/>
        <end position="149"/>
    </location>
</feature>
<reference evidence="2 3" key="1">
    <citation type="submission" date="2014-11" db="EMBL/GenBank/DDBJ databases">
        <authorList>
            <person name="Wibberg Daniel"/>
        </authorList>
    </citation>
    <scope>NUCLEOTIDE SEQUENCE [LARGE SCALE GENOMIC DNA]</scope>
    <source>
        <strain evidence="2">Rhizoctonia solani AG1-IB 7/3/14</strain>
    </source>
</reference>
<feature type="compositionally biased region" description="Basic and acidic residues" evidence="1">
    <location>
        <begin position="25"/>
        <end position="37"/>
    </location>
</feature>
<evidence type="ECO:0000256" key="1">
    <source>
        <dbReference type="SAM" id="MobiDB-lite"/>
    </source>
</evidence>
<keyword evidence="3" id="KW-1185">Reference proteome</keyword>
<name>A0A0B7FVI3_THACB</name>
<organism evidence="2 3">
    <name type="scientific">Thanatephorus cucumeris (strain AG1-IB / isolate 7/3/14)</name>
    <name type="common">Lettuce bottom rot fungus</name>
    <name type="synonym">Rhizoctonia solani</name>
    <dbReference type="NCBI Taxonomy" id="1108050"/>
    <lineage>
        <taxon>Eukaryota</taxon>
        <taxon>Fungi</taxon>
        <taxon>Dikarya</taxon>
        <taxon>Basidiomycota</taxon>
        <taxon>Agaricomycotina</taxon>
        <taxon>Agaricomycetes</taxon>
        <taxon>Cantharellales</taxon>
        <taxon>Ceratobasidiaceae</taxon>
        <taxon>Rhizoctonia</taxon>
        <taxon>Rhizoctonia solani AG-1</taxon>
    </lineage>
</organism>
<feature type="compositionally biased region" description="Polar residues" evidence="1">
    <location>
        <begin position="105"/>
        <end position="123"/>
    </location>
</feature>